<sequence>MIIMLEIVLLAALSRAVYGVDSDIEIVPTSREWKLIPTGNEEYINFPIQDFILEVKGTKPENVDRDPLYENGGFTPKEHTKLVRLRTPYDVNKNGKGDDDLGFIAWNPVHYVKGFDVFIEFCHQNYKSYREEPCDGATEQIWSWNFQPDRVSLSCNRILEYEIVYEYGEFTTNKFGDCSLFGRKKIDKIDFRHLKGWYYRGIQKTSPFVTPPNQFSISYNRLTSPITEMPTEPVMVRRTCDCWNVECGWCTKLECAIKWRVSEDREGITVNSRLWWKRTNNIVLFNSAGVKVGEINWSRRAVFLVGCVKCRVMARVPFTPKELDDWTFSLANASLKIVTGDRLVSHHDLIGECKKAYADIAYFAFARSSCEGTVYMKEGMEVGEMLKRTNCSGSCDAA</sequence>
<evidence type="ECO:0000313" key="2">
    <source>
        <dbReference type="EMBL" id="AFK75447.1"/>
    </source>
</evidence>
<accession>M4H1D7</accession>
<dbReference type="AlphaFoldDB" id="M4H1D7"/>
<keyword evidence="1" id="KW-0732">Signal</keyword>
<proteinExistence type="evidence at transcript level"/>
<organism evidence="2">
    <name type="scientific">Pleurobrachia bachei</name>
    <name type="common">Sea gooseberry</name>
    <dbReference type="NCBI Taxonomy" id="34499"/>
    <lineage>
        <taxon>Eukaryota</taxon>
        <taxon>Metazoa</taxon>
        <taxon>Ctenophora</taxon>
        <taxon>Tentaculata</taxon>
        <taxon>Cydippida</taxon>
        <taxon>Pleurobrachiidae</taxon>
        <taxon>Pleurobrachia</taxon>
    </lineage>
</organism>
<protein>
    <submittedName>
        <fullName evidence="2">Putative secretory peptide-37</fullName>
    </submittedName>
</protein>
<evidence type="ECO:0000256" key="1">
    <source>
        <dbReference type="SAM" id="SignalP"/>
    </source>
</evidence>
<feature type="signal peptide" evidence="1">
    <location>
        <begin position="1"/>
        <end position="19"/>
    </location>
</feature>
<feature type="chain" id="PRO_5004053469" evidence="1">
    <location>
        <begin position="20"/>
        <end position="398"/>
    </location>
</feature>
<name>M4H1D7_PLEBA</name>
<dbReference type="EMBL" id="JQ700347">
    <property type="protein sequence ID" value="AFK75447.1"/>
    <property type="molecule type" value="mRNA"/>
</dbReference>
<reference evidence="2" key="1">
    <citation type="submission" date="2012-02" db="EMBL/GenBank/DDBJ databases">
        <title>The genome of the ctenophore, Pleurobrachia bachei.</title>
        <authorList>
            <person name="Kohn A.B."/>
            <person name="Citarella M."/>
            <person name="Moroz L.L."/>
        </authorList>
    </citation>
    <scope>NUCLEOTIDE SEQUENCE</scope>
</reference>